<dbReference type="AlphaFoldDB" id="A0A0S4LNF8"/>
<keyword evidence="2" id="KW-1185">Reference proteome</keyword>
<organism evidence="1 2">
    <name type="scientific">Candidatus Nitrospira nitrificans</name>
    <dbReference type="NCBI Taxonomy" id="1742973"/>
    <lineage>
        <taxon>Bacteria</taxon>
        <taxon>Pseudomonadati</taxon>
        <taxon>Nitrospirota</taxon>
        <taxon>Nitrospiria</taxon>
        <taxon>Nitrospirales</taxon>
        <taxon>Nitrospiraceae</taxon>
        <taxon>Nitrospira</taxon>
    </lineage>
</organism>
<name>A0A0S4LNF8_9BACT</name>
<evidence type="ECO:0000313" key="2">
    <source>
        <dbReference type="Proteomes" id="UP000198736"/>
    </source>
</evidence>
<dbReference type="STRING" id="1742973.COMA2_60125"/>
<dbReference type="EMBL" id="CZPZ01000033">
    <property type="protein sequence ID" value="CUS39045.1"/>
    <property type="molecule type" value="Genomic_DNA"/>
</dbReference>
<accession>A0A0S4LNF8</accession>
<gene>
    <name evidence="1" type="ORF">COMA2_60125</name>
</gene>
<proteinExistence type="predicted"/>
<dbReference type="Proteomes" id="UP000198736">
    <property type="component" value="Unassembled WGS sequence"/>
</dbReference>
<sequence length="59" mass="6285">MTDSRVTNNDQTVTFTGFVPIDSGGTARDSHPLPLLRAYGGSTIEENGKTCQGSRLARS</sequence>
<protein>
    <submittedName>
        <fullName evidence="1">Uncharacterized protein</fullName>
    </submittedName>
</protein>
<reference evidence="2" key="1">
    <citation type="submission" date="2015-10" db="EMBL/GenBank/DDBJ databases">
        <authorList>
            <person name="Luecker S."/>
            <person name="Luecker S."/>
        </authorList>
    </citation>
    <scope>NUCLEOTIDE SEQUENCE [LARGE SCALE GENOMIC DNA]</scope>
</reference>
<evidence type="ECO:0000313" key="1">
    <source>
        <dbReference type="EMBL" id="CUS39045.1"/>
    </source>
</evidence>